<dbReference type="Proteomes" id="UP000663297">
    <property type="component" value="Chromosome 1"/>
</dbReference>
<evidence type="ECO:0008006" key="10">
    <source>
        <dbReference type="Google" id="ProtNLM"/>
    </source>
</evidence>
<dbReference type="GO" id="GO:0005829">
    <property type="term" value="C:cytosol"/>
    <property type="evidence" value="ECO:0007669"/>
    <property type="project" value="TreeGrafter"/>
</dbReference>
<reference evidence="8" key="1">
    <citation type="submission" date="2020-11" db="EMBL/GenBank/DDBJ databases">
        <title>The chromosome-scale genome resource for two endophytic Fusarium species: F. culmorum and F. pseudograminearum.</title>
        <authorList>
            <person name="Yuan Z."/>
        </authorList>
    </citation>
    <scope>NUCLEOTIDE SEQUENCE</scope>
    <source>
        <strain evidence="8">Class2-1B</strain>
    </source>
</reference>
<dbReference type="PANTHER" id="PTHR11136:SF5">
    <property type="entry name" value="FOLYLPOLYGLUTAMATE SYNTHASE, MITOCHONDRIAL"/>
    <property type="match status" value="1"/>
</dbReference>
<gene>
    <name evidence="8" type="ORF">HYE67_002886</name>
</gene>
<dbReference type="GO" id="GO:0004326">
    <property type="term" value="F:tetrahydrofolylpolyglutamate synthase activity"/>
    <property type="evidence" value="ECO:0007669"/>
    <property type="project" value="InterPro"/>
</dbReference>
<protein>
    <recommendedName>
        <fullName evidence="10">Folylpolyglutamate synthase</fullName>
    </recommendedName>
</protein>
<organism evidence="8 9">
    <name type="scientific">Fusarium culmorum</name>
    <dbReference type="NCBI Taxonomy" id="5516"/>
    <lineage>
        <taxon>Eukaryota</taxon>
        <taxon>Fungi</taxon>
        <taxon>Dikarya</taxon>
        <taxon>Ascomycota</taxon>
        <taxon>Pezizomycotina</taxon>
        <taxon>Sordariomycetes</taxon>
        <taxon>Hypocreomycetidae</taxon>
        <taxon>Hypocreales</taxon>
        <taxon>Nectriaceae</taxon>
        <taxon>Fusarium</taxon>
    </lineage>
</organism>
<name>A0A7S8HTT4_FUSCU</name>
<dbReference type="EMBL" id="CP064747">
    <property type="protein sequence ID" value="QPC60655.1"/>
    <property type="molecule type" value="Genomic_DNA"/>
</dbReference>
<feature type="transmembrane region" description="Helical" evidence="6">
    <location>
        <begin position="324"/>
        <end position="345"/>
    </location>
</feature>
<evidence type="ECO:0000256" key="3">
    <source>
        <dbReference type="ARBA" id="ARBA00022741"/>
    </source>
</evidence>
<dbReference type="PANTHER" id="PTHR11136">
    <property type="entry name" value="FOLYLPOLYGLUTAMATE SYNTHASE-RELATED"/>
    <property type="match status" value="1"/>
</dbReference>
<dbReference type="GO" id="GO:0005524">
    <property type="term" value="F:ATP binding"/>
    <property type="evidence" value="ECO:0007669"/>
    <property type="project" value="UniProtKB-KW"/>
</dbReference>
<evidence type="ECO:0000256" key="1">
    <source>
        <dbReference type="ARBA" id="ARBA00008276"/>
    </source>
</evidence>
<evidence type="ECO:0000256" key="4">
    <source>
        <dbReference type="ARBA" id="ARBA00022840"/>
    </source>
</evidence>
<feature type="transmembrane region" description="Helical" evidence="6">
    <location>
        <begin position="395"/>
        <end position="418"/>
    </location>
</feature>
<evidence type="ECO:0000256" key="6">
    <source>
        <dbReference type="SAM" id="Phobius"/>
    </source>
</evidence>
<accession>A0A7S8HTT4</accession>
<dbReference type="InterPro" id="IPR001645">
    <property type="entry name" value="Folylpolyglutamate_synth"/>
</dbReference>
<evidence type="ECO:0000256" key="5">
    <source>
        <dbReference type="SAM" id="MobiDB-lite"/>
    </source>
</evidence>
<dbReference type="SUPFAM" id="SSF53623">
    <property type="entry name" value="MurD-like peptide ligases, catalytic domain"/>
    <property type="match status" value="1"/>
</dbReference>
<feature type="signal peptide" evidence="7">
    <location>
        <begin position="1"/>
        <end position="24"/>
    </location>
</feature>
<keyword evidence="7" id="KW-0732">Signal</keyword>
<dbReference type="Gene3D" id="3.40.1190.10">
    <property type="entry name" value="Mur-like, catalytic domain"/>
    <property type="match status" value="1"/>
</dbReference>
<feature type="region of interest" description="Disordered" evidence="5">
    <location>
        <begin position="239"/>
        <end position="275"/>
    </location>
</feature>
<comment type="similarity">
    <text evidence="1">Belongs to the folylpolyglutamate synthase family.</text>
</comment>
<feature type="compositionally biased region" description="Low complexity" evidence="5">
    <location>
        <begin position="264"/>
        <end position="275"/>
    </location>
</feature>
<dbReference type="GO" id="GO:0005739">
    <property type="term" value="C:mitochondrion"/>
    <property type="evidence" value="ECO:0007669"/>
    <property type="project" value="TreeGrafter"/>
</dbReference>
<keyword evidence="3" id="KW-0547">Nucleotide-binding</keyword>
<feature type="transmembrane region" description="Helical" evidence="6">
    <location>
        <begin position="352"/>
        <end position="375"/>
    </location>
</feature>
<feature type="compositionally biased region" description="Basic and acidic residues" evidence="5">
    <location>
        <begin position="252"/>
        <end position="263"/>
    </location>
</feature>
<sequence length="436" mass="48833">MASPDRSLGMSILWLYSLSKVILTWRVCERTETANIDTLNIIHVAGTKGVFIESFLRGHEQRTGFPRKTGLYTSPHLIFPEERIRINFQLIDRDLFAKYLFQVWDALTASGNANNDVLVILHLYFQLLALVSIHAFIKEGVDAAIFETHHGGECDATNVIEHPVATVITPLGLDHINQLGPNIESIAWHKAGIFKRGSIAISSPQGSPIVEEVLRNRAMQKGVKLYFVEIDTCLPDDAPQLKPKVQHPSTLDSHKLDPDESKSSPETSNSSSETTAYREKKRLAGIIFHALLRVLQFTFAVVVAILYGLDLKQATKSNARAHPSWVYAEVVAGLSMISCMMQWLFMTALWYWCLLDAIISVLWLAQFGVFASIYLDAEAEQAFALASVDRMRAAVWINLVCVVLWFVATLYGAIGCCARFKRARQMRKDARIGLKV</sequence>
<evidence type="ECO:0000313" key="9">
    <source>
        <dbReference type="Proteomes" id="UP000663297"/>
    </source>
</evidence>
<dbReference type="InterPro" id="IPR036565">
    <property type="entry name" value="Mur-like_cat_sf"/>
</dbReference>
<proteinExistence type="inferred from homology"/>
<feature type="transmembrane region" description="Helical" evidence="6">
    <location>
        <begin position="286"/>
        <end position="309"/>
    </location>
</feature>
<dbReference type="AlphaFoldDB" id="A0A7S8HTT4"/>
<keyword evidence="4" id="KW-0067">ATP-binding</keyword>
<keyword evidence="6" id="KW-0812">Transmembrane</keyword>
<feature type="chain" id="PRO_5030591028" description="Folylpolyglutamate synthase" evidence="7">
    <location>
        <begin position="25"/>
        <end position="436"/>
    </location>
</feature>
<evidence type="ECO:0000256" key="2">
    <source>
        <dbReference type="ARBA" id="ARBA00022598"/>
    </source>
</evidence>
<keyword evidence="6" id="KW-0472">Membrane</keyword>
<evidence type="ECO:0000256" key="7">
    <source>
        <dbReference type="SAM" id="SignalP"/>
    </source>
</evidence>
<evidence type="ECO:0000313" key="8">
    <source>
        <dbReference type="EMBL" id="QPC60655.1"/>
    </source>
</evidence>
<keyword evidence="2" id="KW-0436">Ligase</keyword>
<keyword evidence="6" id="KW-1133">Transmembrane helix</keyword>